<dbReference type="InterPro" id="IPR021247">
    <property type="entry name" value="DUF2785"/>
</dbReference>
<name>A0AA46TIL5_9ACTN</name>
<protein>
    <submittedName>
        <fullName evidence="1">DUF2785 domain-containing protein</fullName>
    </submittedName>
</protein>
<dbReference type="Proteomes" id="UP001164390">
    <property type="component" value="Chromosome"/>
</dbReference>
<dbReference type="KEGG" id="sgrg:L0C25_02835"/>
<organism evidence="1 2">
    <name type="scientific">Solicola gregarius</name>
    <dbReference type="NCBI Taxonomy" id="2908642"/>
    <lineage>
        <taxon>Bacteria</taxon>
        <taxon>Bacillati</taxon>
        <taxon>Actinomycetota</taxon>
        <taxon>Actinomycetes</taxon>
        <taxon>Propionibacteriales</taxon>
        <taxon>Nocardioidaceae</taxon>
        <taxon>Solicola</taxon>
    </lineage>
</organism>
<dbReference type="AlphaFoldDB" id="A0AA46TIL5"/>
<proteinExistence type="predicted"/>
<evidence type="ECO:0000313" key="2">
    <source>
        <dbReference type="Proteomes" id="UP001164390"/>
    </source>
</evidence>
<dbReference type="EMBL" id="CP094970">
    <property type="protein sequence ID" value="UYM06024.1"/>
    <property type="molecule type" value="Genomic_DNA"/>
</dbReference>
<gene>
    <name evidence="1" type="ORF">L0C25_02835</name>
</gene>
<sequence>MSESYWQAVMNSGMHVPRDRPLDELTTELVAMLGHPNPRWRDDTAYPLLASWIRDGEYDDLLVGLGDGIARGLRNGLGGDGDESVLRRSFSALVLGEIINRDNNALLLSSRPIMRWGDEATSWLVREQDLRGWVHGRGWAHAIAHGADLFGALARSRHLAQMELTVMLDVIADRLLAPTKYVWRHGEVDRLAYTVIVILQRGKVPLNILEPWIARLGAGVRPARRRGESPSEWPTIEAQNTSNFLRGLYVQLALGVQGLPDLRDDAELFKDPPTNRADLLLAILDQIRAESPWLFTPGSGRRTLPPGP</sequence>
<evidence type="ECO:0000313" key="1">
    <source>
        <dbReference type="EMBL" id="UYM06024.1"/>
    </source>
</evidence>
<keyword evidence="2" id="KW-1185">Reference proteome</keyword>
<dbReference type="Pfam" id="PF10978">
    <property type="entry name" value="DUF2785"/>
    <property type="match status" value="1"/>
</dbReference>
<reference evidence="1" key="1">
    <citation type="submission" date="2022-01" db="EMBL/GenBank/DDBJ databases">
        <title>Nocardioidaceae gen. sp. A5X3R13.</title>
        <authorList>
            <person name="Lopez Marin M.A."/>
            <person name="Uhlik O."/>
        </authorList>
    </citation>
    <scope>NUCLEOTIDE SEQUENCE</scope>
    <source>
        <strain evidence="1">A5X3R13</strain>
    </source>
</reference>
<accession>A0AA46TIL5</accession>
<dbReference type="RefSeq" id="WP_271634871.1">
    <property type="nucleotide sequence ID" value="NZ_CP094970.1"/>
</dbReference>